<name>A0A917HI37_9SPHI</name>
<evidence type="ECO:0000256" key="6">
    <source>
        <dbReference type="ARBA" id="ARBA00022989"/>
    </source>
</evidence>
<feature type="transmembrane region" description="Helical" evidence="8">
    <location>
        <begin position="374"/>
        <end position="392"/>
    </location>
</feature>
<evidence type="ECO:0000256" key="7">
    <source>
        <dbReference type="ARBA" id="ARBA00023136"/>
    </source>
</evidence>
<feature type="transmembrane region" description="Helical" evidence="8">
    <location>
        <begin position="417"/>
        <end position="434"/>
    </location>
</feature>
<feature type="transmembrane region" description="Helical" evidence="8">
    <location>
        <begin position="318"/>
        <end position="337"/>
    </location>
</feature>
<evidence type="ECO:0000313" key="9">
    <source>
        <dbReference type="EMBL" id="GGG79741.1"/>
    </source>
</evidence>
<evidence type="ECO:0000256" key="2">
    <source>
        <dbReference type="ARBA" id="ARBA00004429"/>
    </source>
</evidence>
<dbReference type="InterPro" id="IPR050375">
    <property type="entry name" value="MFS_TsgA-like"/>
</dbReference>
<evidence type="ECO:0000313" key="10">
    <source>
        <dbReference type="Proteomes" id="UP000660862"/>
    </source>
</evidence>
<feature type="transmembrane region" description="Helical" evidence="8">
    <location>
        <begin position="343"/>
        <end position="362"/>
    </location>
</feature>
<dbReference type="InterPro" id="IPR005964">
    <property type="entry name" value="Glc/Gal_transptr_bac"/>
</dbReference>
<dbReference type="AlphaFoldDB" id="A0A917HI37"/>
<dbReference type="PANTHER" id="PTHR43702:SF12">
    <property type="entry name" value="N-ACETYL GLUCOSAMINE TRANSPORTER NAGP"/>
    <property type="match status" value="1"/>
</dbReference>
<comment type="subcellular location">
    <subcellularLocation>
        <location evidence="2">Cell inner membrane</location>
        <topology evidence="2">Multi-pass membrane protein</topology>
    </subcellularLocation>
</comment>
<keyword evidence="10" id="KW-1185">Reference proteome</keyword>
<dbReference type="GO" id="GO:0055056">
    <property type="term" value="F:D-glucose transmembrane transporter activity"/>
    <property type="evidence" value="ECO:0007669"/>
    <property type="project" value="InterPro"/>
</dbReference>
<comment type="similarity">
    <text evidence="3">Belongs to the major facilitator superfamily. FHS transporter (TC 2.A.1.7) family.</text>
</comment>
<proteinExistence type="inferred from homology"/>
<reference evidence="9" key="2">
    <citation type="submission" date="2020-09" db="EMBL/GenBank/DDBJ databases">
        <authorList>
            <person name="Sun Q."/>
            <person name="Zhou Y."/>
        </authorList>
    </citation>
    <scope>NUCLEOTIDE SEQUENCE</scope>
    <source>
        <strain evidence="9">CGMCC 1.12195</strain>
    </source>
</reference>
<keyword evidence="7 8" id="KW-0472">Membrane</keyword>
<comment type="caution">
    <text evidence="9">The sequence shown here is derived from an EMBL/GenBank/DDBJ whole genome shotgun (WGS) entry which is preliminary data.</text>
</comment>
<dbReference type="SUPFAM" id="SSF103473">
    <property type="entry name" value="MFS general substrate transporter"/>
    <property type="match status" value="1"/>
</dbReference>
<keyword evidence="6 8" id="KW-1133">Transmembrane helix</keyword>
<comment type="function">
    <text evidence="1">Intake of glucose and galactose.</text>
</comment>
<dbReference type="Pfam" id="PF07690">
    <property type="entry name" value="MFS_1"/>
    <property type="match status" value="1"/>
</dbReference>
<feature type="transmembrane region" description="Helical" evidence="8">
    <location>
        <begin position="18"/>
        <end position="39"/>
    </location>
</feature>
<evidence type="ECO:0000256" key="3">
    <source>
        <dbReference type="ARBA" id="ARBA00009120"/>
    </source>
</evidence>
<dbReference type="EMBL" id="BMER01000001">
    <property type="protein sequence ID" value="GGG79741.1"/>
    <property type="molecule type" value="Genomic_DNA"/>
</dbReference>
<dbReference type="GO" id="GO:0005354">
    <property type="term" value="F:galactose transmembrane transporter activity"/>
    <property type="evidence" value="ECO:0007669"/>
    <property type="project" value="InterPro"/>
</dbReference>
<feature type="transmembrane region" description="Helical" evidence="8">
    <location>
        <begin position="107"/>
        <end position="124"/>
    </location>
</feature>
<dbReference type="Gene3D" id="1.20.1250.20">
    <property type="entry name" value="MFS general substrate transporter like domains"/>
    <property type="match status" value="2"/>
</dbReference>
<dbReference type="PANTHER" id="PTHR43702">
    <property type="entry name" value="L-FUCOSE-PROTON SYMPORTER"/>
    <property type="match status" value="1"/>
</dbReference>
<feature type="transmembrane region" description="Helical" evidence="8">
    <location>
        <begin position="51"/>
        <end position="70"/>
    </location>
</feature>
<protein>
    <submittedName>
        <fullName evidence="9">Glucose/galactose MFS transporter</fullName>
    </submittedName>
</protein>
<dbReference type="GO" id="GO:0005886">
    <property type="term" value="C:plasma membrane"/>
    <property type="evidence" value="ECO:0007669"/>
    <property type="project" value="UniProtKB-SubCell"/>
</dbReference>
<dbReference type="GO" id="GO:1904659">
    <property type="term" value="P:D-glucose transmembrane transport"/>
    <property type="evidence" value="ECO:0007669"/>
    <property type="project" value="InterPro"/>
</dbReference>
<feature type="transmembrane region" description="Helical" evidence="8">
    <location>
        <begin position="82"/>
        <end position="101"/>
    </location>
</feature>
<gene>
    <name evidence="9" type="primary">gluP</name>
    <name evidence="9" type="ORF">GCM10007415_10030</name>
</gene>
<dbReference type="InterPro" id="IPR011701">
    <property type="entry name" value="MFS"/>
</dbReference>
<feature type="transmembrane region" description="Helical" evidence="8">
    <location>
        <begin position="286"/>
        <end position="306"/>
    </location>
</feature>
<accession>A0A917HI37</accession>
<evidence type="ECO:0000256" key="5">
    <source>
        <dbReference type="ARBA" id="ARBA00022692"/>
    </source>
</evidence>
<feature type="transmembrane region" description="Helical" evidence="8">
    <location>
        <begin position="199"/>
        <end position="217"/>
    </location>
</feature>
<feature type="transmembrane region" description="Helical" evidence="8">
    <location>
        <begin position="249"/>
        <end position="266"/>
    </location>
</feature>
<dbReference type="NCBIfam" id="TIGR01272">
    <property type="entry name" value="gluP"/>
    <property type="match status" value="1"/>
</dbReference>
<keyword evidence="5 8" id="KW-0812">Transmembrane</keyword>
<evidence type="ECO:0000256" key="8">
    <source>
        <dbReference type="SAM" id="Phobius"/>
    </source>
</evidence>
<dbReference type="CDD" id="cd17394">
    <property type="entry name" value="MFS_FucP_like"/>
    <property type="match status" value="1"/>
</dbReference>
<sequence>MSILENPIVKHKRNISPIAIIGALFFIFGFVTWLNSVLIPYLEIACELNKFQSYFVTFAFYMAYLIMAPLSTATLRRFGFKNGMGVGLLIMAFGALLFIPAALSRTYFLFLTGLFIMGSGLAILQTASNPYITIVGPIESAVKRMSIMGICNKLAGALAPIMLGLFLKLDDTDHLLARINSLSATARAAALDEMAIRVIPPYIAIIVVLLVLAYLIFKSGLPEIDTNAEDDHAAVQAVGKKSVFQFPHVILGVFTLFLYVGVEVMAGDTIISYGLSQGIPFATAKLFTTGTLVAMVIGYIIGTFAVPRYISQQNVLKVSALLGLVLTISAVFAEGYLSVGSVALLGLANSLMWPAIWPLTLAGLGRYTKAASSLLIMGISGGAIIPLIYGATIDHQVQQSMSAGVAKVMATADASQQAYLIMLPCYLVIFYYAVKGHRLGRETKG</sequence>
<evidence type="ECO:0000256" key="1">
    <source>
        <dbReference type="ARBA" id="ARBA00003321"/>
    </source>
</evidence>
<evidence type="ECO:0000256" key="4">
    <source>
        <dbReference type="ARBA" id="ARBA00022475"/>
    </source>
</evidence>
<dbReference type="Proteomes" id="UP000660862">
    <property type="component" value="Unassembled WGS sequence"/>
</dbReference>
<organism evidence="9 10">
    <name type="scientific">Parapedobacter pyrenivorans</name>
    <dbReference type="NCBI Taxonomy" id="1305674"/>
    <lineage>
        <taxon>Bacteria</taxon>
        <taxon>Pseudomonadati</taxon>
        <taxon>Bacteroidota</taxon>
        <taxon>Sphingobacteriia</taxon>
        <taxon>Sphingobacteriales</taxon>
        <taxon>Sphingobacteriaceae</taxon>
        <taxon>Parapedobacter</taxon>
    </lineage>
</organism>
<dbReference type="InterPro" id="IPR036259">
    <property type="entry name" value="MFS_trans_sf"/>
</dbReference>
<keyword evidence="4" id="KW-1003">Cell membrane</keyword>
<reference evidence="9" key="1">
    <citation type="journal article" date="2014" name="Int. J. Syst. Evol. Microbiol.">
        <title>Complete genome sequence of Corynebacterium casei LMG S-19264T (=DSM 44701T), isolated from a smear-ripened cheese.</title>
        <authorList>
            <consortium name="US DOE Joint Genome Institute (JGI-PGF)"/>
            <person name="Walter F."/>
            <person name="Albersmeier A."/>
            <person name="Kalinowski J."/>
            <person name="Ruckert C."/>
        </authorList>
    </citation>
    <scope>NUCLEOTIDE SEQUENCE</scope>
    <source>
        <strain evidence="9">CGMCC 1.12195</strain>
    </source>
</reference>
<feature type="transmembrane region" description="Helical" evidence="8">
    <location>
        <begin position="145"/>
        <end position="167"/>
    </location>
</feature>